<dbReference type="PROSITE" id="PS51755">
    <property type="entry name" value="OMPR_PHOB"/>
    <property type="match status" value="1"/>
</dbReference>
<evidence type="ECO:0000256" key="2">
    <source>
        <dbReference type="ARBA" id="ARBA00023125"/>
    </source>
</evidence>
<evidence type="ECO:0000256" key="1">
    <source>
        <dbReference type="ARBA" id="ARBA00023015"/>
    </source>
</evidence>
<dbReference type="InterPro" id="IPR001867">
    <property type="entry name" value="OmpR/PhoB-type_DNA-bd"/>
</dbReference>
<dbReference type="SUPFAM" id="SSF46894">
    <property type="entry name" value="C-terminal effector domain of the bipartite response regulators"/>
    <property type="match status" value="1"/>
</dbReference>
<dbReference type="InterPro" id="IPR036388">
    <property type="entry name" value="WH-like_DNA-bd_sf"/>
</dbReference>
<keyword evidence="3" id="KW-0804">Transcription</keyword>
<reference evidence="6" key="1">
    <citation type="submission" date="2023-03" db="EMBL/GenBank/DDBJ databases">
        <authorList>
            <person name="Shen W."/>
            <person name="Cai J."/>
        </authorList>
    </citation>
    <scope>NUCLEOTIDE SEQUENCE</scope>
    <source>
        <strain evidence="6">B646-2</strain>
    </source>
</reference>
<organism evidence="6 7">
    <name type="scientific">Enterococcus raffinosus</name>
    <dbReference type="NCBI Taxonomy" id="71452"/>
    <lineage>
        <taxon>Bacteria</taxon>
        <taxon>Bacillati</taxon>
        <taxon>Bacillota</taxon>
        <taxon>Bacilli</taxon>
        <taxon>Lactobacillales</taxon>
        <taxon>Enterococcaceae</taxon>
        <taxon>Enterococcus</taxon>
    </lineage>
</organism>
<accession>A0AAW8SRV0</accession>
<dbReference type="GO" id="GO:0006355">
    <property type="term" value="P:regulation of DNA-templated transcription"/>
    <property type="evidence" value="ECO:0007669"/>
    <property type="project" value="InterPro"/>
</dbReference>
<sequence>MKPILILTKNLVIEQPLQQQLQHLNYEVFCSVDLLECLKSSVYQAEAKQEALKGYLLNYQGVILSETLADSEIRELLPILKSDKRALLRKSGNKPSASEEEHLKKLGVVDWLSGNQSIDLLREQLSEKLAPYQKDETNIVFLYKNEQAMPSGNLLQLKKSLTKREQTMLDCLIRSKGGVVSREELCARLWNEAPNNSHLSQTSVLIKRIKMKLQIAGFDPEMLQTIWGSGYMLTQGVFDKDYLVKA</sequence>
<dbReference type="GO" id="GO:0000160">
    <property type="term" value="P:phosphorelay signal transduction system"/>
    <property type="evidence" value="ECO:0007669"/>
    <property type="project" value="InterPro"/>
</dbReference>
<dbReference type="InterPro" id="IPR016032">
    <property type="entry name" value="Sig_transdc_resp-reg_C-effctor"/>
</dbReference>
<dbReference type="Proteomes" id="UP001249240">
    <property type="component" value="Unassembled WGS sequence"/>
</dbReference>
<feature type="DNA-binding region" description="OmpR/PhoB-type" evidence="4">
    <location>
        <begin position="131"/>
        <end position="235"/>
    </location>
</feature>
<proteinExistence type="predicted"/>
<name>A0AAW8SRV0_9ENTE</name>
<dbReference type="EMBL" id="JARPXM010000001">
    <property type="protein sequence ID" value="MDT2536793.1"/>
    <property type="molecule type" value="Genomic_DNA"/>
</dbReference>
<keyword evidence="2 4" id="KW-0238">DNA-binding</keyword>
<evidence type="ECO:0000313" key="6">
    <source>
        <dbReference type="EMBL" id="MDT2536793.1"/>
    </source>
</evidence>
<evidence type="ECO:0000256" key="3">
    <source>
        <dbReference type="ARBA" id="ARBA00023163"/>
    </source>
</evidence>
<dbReference type="Gene3D" id="1.10.10.10">
    <property type="entry name" value="Winged helix-like DNA-binding domain superfamily/Winged helix DNA-binding domain"/>
    <property type="match status" value="1"/>
</dbReference>
<protein>
    <submittedName>
        <fullName evidence="6">Winged helix-turn-helix domain-containing protein</fullName>
    </submittedName>
</protein>
<comment type="caution">
    <text evidence="6">The sequence shown here is derived from an EMBL/GenBank/DDBJ whole genome shotgun (WGS) entry which is preliminary data.</text>
</comment>
<dbReference type="CDD" id="cd00383">
    <property type="entry name" value="trans_reg_C"/>
    <property type="match status" value="1"/>
</dbReference>
<evidence type="ECO:0000256" key="4">
    <source>
        <dbReference type="PROSITE-ProRule" id="PRU01091"/>
    </source>
</evidence>
<keyword evidence="1" id="KW-0805">Transcription regulation</keyword>
<dbReference type="RefSeq" id="WP_028020184.1">
    <property type="nucleotide sequence ID" value="NZ_BAAAXM010000060.1"/>
</dbReference>
<dbReference type="Pfam" id="PF00486">
    <property type="entry name" value="Trans_reg_C"/>
    <property type="match status" value="1"/>
</dbReference>
<evidence type="ECO:0000259" key="5">
    <source>
        <dbReference type="PROSITE" id="PS51755"/>
    </source>
</evidence>
<dbReference type="GO" id="GO:0003677">
    <property type="term" value="F:DNA binding"/>
    <property type="evidence" value="ECO:0007669"/>
    <property type="project" value="UniProtKB-UniRule"/>
</dbReference>
<gene>
    <name evidence="6" type="ORF">P7D78_01535</name>
</gene>
<feature type="domain" description="OmpR/PhoB-type" evidence="5">
    <location>
        <begin position="131"/>
        <end position="235"/>
    </location>
</feature>
<evidence type="ECO:0000313" key="7">
    <source>
        <dbReference type="Proteomes" id="UP001249240"/>
    </source>
</evidence>
<dbReference type="SMART" id="SM00862">
    <property type="entry name" value="Trans_reg_C"/>
    <property type="match status" value="1"/>
</dbReference>
<dbReference type="AlphaFoldDB" id="A0AAW8SRV0"/>